<reference evidence="1 2" key="1">
    <citation type="submission" date="2022-09" db="EMBL/GenBank/DDBJ databases">
        <authorList>
            <person name="Kop L."/>
        </authorList>
    </citation>
    <scope>NUCLEOTIDE SEQUENCE [LARGE SCALE GENOMIC DNA]</scope>
    <source>
        <strain evidence="1 2">347</strain>
    </source>
</reference>
<evidence type="ECO:0008006" key="3">
    <source>
        <dbReference type="Google" id="ProtNLM"/>
    </source>
</evidence>
<dbReference type="RefSeq" id="WP_282011855.1">
    <property type="nucleotide sequence ID" value="NZ_OX336137.1"/>
</dbReference>
<sequence>MQIFEWFVSRENLEKIPKRERMLFVQLSMVLTDINVFRKLLVSAVGYEPKNKVLRSANSQIACNLIYVICGKIFEGWQKIDLRTVKEKDPANAEYLECRCEKNWFLNEYVSYLDSKGKEYLLFLENYFNNPGNKILTIRNKIASHYDSKKMEKYLDASGEIGFTIHAPRSRLESMFSNGHFIFMGGFLNDENSLINIVDDIRRVSTSFSMLIFRYNKIIWERYLGDPAPNLIDVPDPEPTDNVFSNFFKDPIS</sequence>
<accession>A0ABN8VZ08</accession>
<dbReference type="EMBL" id="OX336137">
    <property type="protein sequence ID" value="CAI2718992.1"/>
    <property type="molecule type" value="Genomic_DNA"/>
</dbReference>
<protein>
    <recommendedName>
        <fullName evidence="3">HEPN AbiU2-like domain-containing protein</fullName>
    </recommendedName>
</protein>
<gene>
    <name evidence="1" type="ORF">NSPWAT_2136</name>
</gene>
<proteinExistence type="predicted"/>
<evidence type="ECO:0000313" key="1">
    <source>
        <dbReference type="EMBL" id="CAI2718992.1"/>
    </source>
</evidence>
<dbReference type="Proteomes" id="UP001157733">
    <property type="component" value="Chromosome"/>
</dbReference>
<keyword evidence="2" id="KW-1185">Reference proteome</keyword>
<organism evidence="1 2">
    <name type="scientific">Nitrospina watsonii</name>
    <dbReference type="NCBI Taxonomy" id="1323948"/>
    <lineage>
        <taxon>Bacteria</taxon>
        <taxon>Pseudomonadati</taxon>
        <taxon>Nitrospinota/Tectimicrobiota group</taxon>
        <taxon>Nitrospinota</taxon>
        <taxon>Nitrospinia</taxon>
        <taxon>Nitrospinales</taxon>
        <taxon>Nitrospinaceae</taxon>
        <taxon>Nitrospina</taxon>
    </lineage>
</organism>
<name>A0ABN8VZ08_9BACT</name>
<evidence type="ECO:0000313" key="2">
    <source>
        <dbReference type="Proteomes" id="UP001157733"/>
    </source>
</evidence>